<proteinExistence type="inferred from homology"/>
<dbReference type="HOGENOM" id="CLU_1337344_0_0_1"/>
<dbReference type="UniPathway" id="UPA00196"/>
<dbReference type="GO" id="GO:0016757">
    <property type="term" value="F:glycosyltransferase activity"/>
    <property type="evidence" value="ECO:0007669"/>
    <property type="project" value="UniProtKB-KW"/>
</dbReference>
<feature type="transmembrane region" description="Helical" evidence="3">
    <location>
        <begin position="74"/>
        <end position="94"/>
    </location>
</feature>
<organism evidence="5 6">
    <name type="scientific">Scheffersomyces stipitis (strain ATCC 58785 / CBS 6054 / NBRC 10063 / NRRL Y-11545)</name>
    <name type="common">Yeast</name>
    <name type="synonym">Pichia stipitis</name>
    <dbReference type="NCBI Taxonomy" id="322104"/>
    <lineage>
        <taxon>Eukaryota</taxon>
        <taxon>Fungi</taxon>
        <taxon>Dikarya</taxon>
        <taxon>Ascomycota</taxon>
        <taxon>Saccharomycotina</taxon>
        <taxon>Pichiomycetes</taxon>
        <taxon>Debaryomycetaceae</taxon>
        <taxon>Scheffersomyces</taxon>
    </lineage>
</organism>
<comment type="pathway">
    <text evidence="1">Glycolipid biosynthesis; glycosylphosphatidylinositol-anchor biosynthesis.</text>
</comment>
<keyword evidence="6" id="KW-1185">Reference proteome</keyword>
<dbReference type="Pfam" id="PF10181">
    <property type="entry name" value="PIG-H"/>
    <property type="match status" value="1"/>
</dbReference>
<dbReference type="InParanoid" id="A3M0H7"/>
<keyword evidence="3" id="KW-0812">Transmembrane</keyword>
<dbReference type="RefSeq" id="XP_001386557.2">
    <property type="nucleotide sequence ID" value="XM_001386520.1"/>
</dbReference>
<dbReference type="EMBL" id="CP000502">
    <property type="protein sequence ID" value="ABN68528.2"/>
    <property type="molecule type" value="Genomic_DNA"/>
</dbReference>
<dbReference type="AlphaFoldDB" id="A3M0H7"/>
<dbReference type="PANTHER" id="PTHR15231:SF1">
    <property type="entry name" value="PHOSPHATIDYLINOSITOL N-ACETYLGLUCOSAMINYLTRANSFERASE SUBUNIT H"/>
    <property type="match status" value="1"/>
</dbReference>
<evidence type="ECO:0000259" key="4">
    <source>
        <dbReference type="Pfam" id="PF10181"/>
    </source>
</evidence>
<name>A3M0H7_PICST</name>
<dbReference type="STRING" id="322104.A3M0H7"/>
<dbReference type="GeneID" id="4841075"/>
<sequence>MSSPKDYVLDITPSVQDNNVSDLNLIKFTVRNRRQDPVTRFKVPLLAILIAVLAAFTGRVLLRDSINSIWELEIKRSESVVIAILVSLIVLVSLKQVPEDSITVMKGLGVQLSSRKSWKFQYRSECFIPVSNTIDLVIHEGFHGYGQVIFYLCILTKSSAVGKTNNDNIIKVAFPEFLPRKDILLDVWKLSRELLFGDAKRYWRRVPGQGLKQVY</sequence>
<feature type="transmembrane region" description="Helical" evidence="3">
    <location>
        <begin position="43"/>
        <end position="62"/>
    </location>
</feature>
<dbReference type="OMA" id="ANNDKNP"/>
<feature type="domain" description="Phosphatidylinositol N-acetylglucosaminyltransferase subunit H conserved" evidence="4">
    <location>
        <begin position="101"/>
        <end position="175"/>
    </location>
</feature>
<evidence type="ECO:0000256" key="3">
    <source>
        <dbReference type="SAM" id="Phobius"/>
    </source>
</evidence>
<protein>
    <submittedName>
        <fullName evidence="5">Phosphatidylinositol N-acetylglucosaminyltransferase subunit H (Phosphatidylinositol-glycan biosynthesis, class H protein) (PIG-H)</fullName>
    </submittedName>
</protein>
<dbReference type="OrthoDB" id="6256716at2759"/>
<dbReference type="GO" id="GO:0006506">
    <property type="term" value="P:GPI anchor biosynthetic process"/>
    <property type="evidence" value="ECO:0007669"/>
    <property type="project" value="UniProtKB-UniPathway"/>
</dbReference>
<dbReference type="PANTHER" id="PTHR15231">
    <property type="entry name" value="PHOSPHATIDYLINOSITOL N-ACETYLGLUCOSAMINYLTRANSFERASE SUBUNIT H"/>
    <property type="match status" value="1"/>
</dbReference>
<comment type="similarity">
    <text evidence="2">Belongs to the PIGH family.</text>
</comment>
<evidence type="ECO:0000313" key="5">
    <source>
        <dbReference type="EMBL" id="ABN68528.2"/>
    </source>
</evidence>
<evidence type="ECO:0000313" key="6">
    <source>
        <dbReference type="Proteomes" id="UP000002258"/>
    </source>
</evidence>
<keyword evidence="5" id="KW-0808">Transferase</keyword>
<dbReference type="eggNOG" id="ENOG502SDFM">
    <property type="taxonomic scope" value="Eukaryota"/>
</dbReference>
<reference evidence="5 6" key="1">
    <citation type="journal article" date="2007" name="Nat. Biotechnol.">
        <title>Genome sequence of the lignocellulose-bioconverting and xylose-fermenting yeast Pichia stipitis.</title>
        <authorList>
            <person name="Jeffries T.W."/>
            <person name="Grigoriev I.V."/>
            <person name="Grimwood J."/>
            <person name="Laplaza J.M."/>
            <person name="Aerts A."/>
            <person name="Salamov A."/>
            <person name="Schmutz J."/>
            <person name="Lindquist E."/>
            <person name="Dehal P."/>
            <person name="Shapiro H."/>
            <person name="Jin Y.S."/>
            <person name="Passoth V."/>
            <person name="Richardson P.M."/>
        </authorList>
    </citation>
    <scope>NUCLEOTIDE SEQUENCE [LARGE SCALE GENOMIC DNA]</scope>
    <source>
        <strain evidence="6">ATCC 58785 / CBS 6054 / NBRC 10063 / NRRL Y-11545</strain>
    </source>
</reference>
<dbReference type="InterPro" id="IPR044215">
    <property type="entry name" value="PIG-H"/>
</dbReference>
<keyword evidence="3" id="KW-1133">Transmembrane helix</keyword>
<keyword evidence="3" id="KW-0472">Membrane</keyword>
<dbReference type="FunCoup" id="A3M0H7">
    <property type="interactions" value="96"/>
</dbReference>
<dbReference type="InterPro" id="IPR019328">
    <property type="entry name" value="PIGH-H_dom"/>
</dbReference>
<evidence type="ECO:0000256" key="1">
    <source>
        <dbReference type="ARBA" id="ARBA00004687"/>
    </source>
</evidence>
<dbReference type="KEGG" id="pic:PICST_64550"/>
<accession>A3M0H7</accession>
<dbReference type="GO" id="GO:0000506">
    <property type="term" value="C:glycosylphosphatidylinositol-N-acetylglucosaminyltransferase (GPI-GnT) complex"/>
    <property type="evidence" value="ECO:0007669"/>
    <property type="project" value="InterPro"/>
</dbReference>
<evidence type="ECO:0000256" key="2">
    <source>
        <dbReference type="ARBA" id="ARBA00009610"/>
    </source>
</evidence>
<dbReference type="Proteomes" id="UP000002258">
    <property type="component" value="Chromosome 8"/>
</dbReference>
<keyword evidence="5" id="KW-0328">Glycosyltransferase</keyword>
<gene>
    <name evidence="5" type="primary">PIG7</name>
    <name evidence="5" type="ORF">PICST_64550</name>
</gene>